<feature type="transmembrane region" description="Helical" evidence="11">
    <location>
        <begin position="301"/>
        <end position="321"/>
    </location>
</feature>
<name>A0A250B7X8_9GAMM</name>
<gene>
    <name evidence="11 12" type="primary">zntB</name>
    <name evidence="12" type="ORF">AWC35_24210</name>
</gene>
<evidence type="ECO:0000313" key="13">
    <source>
        <dbReference type="Proteomes" id="UP000217182"/>
    </source>
</evidence>
<evidence type="ECO:0000256" key="5">
    <source>
        <dbReference type="ARBA" id="ARBA00022519"/>
    </source>
</evidence>
<dbReference type="SUPFAM" id="SSF143865">
    <property type="entry name" value="CorA soluble domain-like"/>
    <property type="match status" value="1"/>
</dbReference>
<dbReference type="SUPFAM" id="SSF144083">
    <property type="entry name" value="Magnesium transport protein CorA, transmembrane region"/>
    <property type="match status" value="1"/>
</dbReference>
<dbReference type="KEGG" id="gqu:AWC35_24210"/>
<proteinExistence type="inferred from homology"/>
<keyword evidence="8 11" id="KW-1133">Transmembrane helix</keyword>
<dbReference type="CDD" id="cd12833">
    <property type="entry name" value="ZntB-like_1"/>
    <property type="match status" value="1"/>
</dbReference>
<dbReference type="GO" id="GO:0015095">
    <property type="term" value="F:magnesium ion transmembrane transporter activity"/>
    <property type="evidence" value="ECO:0007669"/>
    <property type="project" value="TreeGrafter"/>
</dbReference>
<keyword evidence="6 11" id="KW-0812">Transmembrane</keyword>
<evidence type="ECO:0000256" key="11">
    <source>
        <dbReference type="HAMAP-Rule" id="MF_01565"/>
    </source>
</evidence>
<organism evidence="12 13">
    <name type="scientific">Gibbsiella quercinecans</name>
    <dbReference type="NCBI Taxonomy" id="929813"/>
    <lineage>
        <taxon>Bacteria</taxon>
        <taxon>Pseudomonadati</taxon>
        <taxon>Pseudomonadota</taxon>
        <taxon>Gammaproteobacteria</taxon>
        <taxon>Enterobacterales</taxon>
        <taxon>Yersiniaceae</taxon>
        <taxon>Gibbsiella</taxon>
    </lineage>
</organism>
<keyword evidence="13" id="KW-1185">Reference proteome</keyword>
<keyword evidence="4 11" id="KW-1003">Cell membrane</keyword>
<comment type="function">
    <text evidence="11">Zinc transporter. Acts as a Zn(2+):proton symporter, which likely mediates zinc ion uptake.</text>
</comment>
<evidence type="ECO:0000256" key="2">
    <source>
        <dbReference type="ARBA" id="ARBA00009765"/>
    </source>
</evidence>
<dbReference type="NCBIfam" id="NF007092">
    <property type="entry name" value="PRK09546.1"/>
    <property type="match status" value="1"/>
</dbReference>
<dbReference type="Proteomes" id="UP000217182">
    <property type="component" value="Chromosome"/>
</dbReference>
<dbReference type="InterPro" id="IPR023714">
    <property type="entry name" value="Zn_transp_ZntB"/>
</dbReference>
<evidence type="ECO:0000256" key="4">
    <source>
        <dbReference type="ARBA" id="ARBA00022475"/>
    </source>
</evidence>
<evidence type="ECO:0000256" key="10">
    <source>
        <dbReference type="ARBA" id="ARBA00023136"/>
    </source>
</evidence>
<evidence type="ECO:0000256" key="3">
    <source>
        <dbReference type="ARBA" id="ARBA00022448"/>
    </source>
</evidence>
<reference evidence="12 13" key="1">
    <citation type="submission" date="2016-01" db="EMBL/GenBank/DDBJ databases">
        <authorList>
            <person name="Oliw E.H."/>
        </authorList>
    </citation>
    <scope>NUCLEOTIDE SEQUENCE [LARGE SCALE GENOMIC DNA]</scope>
    <source>
        <strain evidence="12 13">FRB97</strain>
    </source>
</reference>
<dbReference type="GO" id="GO:0050897">
    <property type="term" value="F:cobalt ion binding"/>
    <property type="evidence" value="ECO:0007669"/>
    <property type="project" value="TreeGrafter"/>
</dbReference>
<keyword evidence="10 11" id="KW-0472">Membrane</keyword>
<dbReference type="InterPro" id="IPR045863">
    <property type="entry name" value="CorA_TM1_TM2"/>
</dbReference>
<dbReference type="PANTHER" id="PTHR46494">
    <property type="entry name" value="CORA FAMILY METAL ION TRANSPORTER (EUROFUNG)"/>
    <property type="match status" value="1"/>
</dbReference>
<evidence type="ECO:0000256" key="7">
    <source>
        <dbReference type="ARBA" id="ARBA00022833"/>
    </source>
</evidence>
<dbReference type="AlphaFoldDB" id="A0A250B7X8"/>
<evidence type="ECO:0000256" key="9">
    <source>
        <dbReference type="ARBA" id="ARBA00023065"/>
    </source>
</evidence>
<comment type="catalytic activity">
    <reaction evidence="11">
        <text>Zn(2+)(out) + H(+)(out) = Zn(2+)(in) + H(+)(in)</text>
        <dbReference type="Rhea" id="RHEA:71195"/>
        <dbReference type="ChEBI" id="CHEBI:15378"/>
        <dbReference type="ChEBI" id="CHEBI:29105"/>
    </reaction>
</comment>
<dbReference type="Gene3D" id="3.30.460.20">
    <property type="entry name" value="CorA soluble domain-like"/>
    <property type="match status" value="1"/>
</dbReference>
<dbReference type="EMBL" id="CP014136">
    <property type="protein sequence ID" value="ATA22186.1"/>
    <property type="molecule type" value="Genomic_DNA"/>
</dbReference>
<dbReference type="InterPro" id="IPR002523">
    <property type="entry name" value="MgTranspt_CorA/ZnTranspt_ZntB"/>
</dbReference>
<keyword evidence="9 11" id="KW-0406">Ion transport</keyword>
<dbReference type="Pfam" id="PF01544">
    <property type="entry name" value="CorA"/>
    <property type="match status" value="1"/>
</dbReference>
<dbReference type="PANTHER" id="PTHR46494:SF3">
    <property type="entry name" value="ZINC TRANSPORT PROTEIN ZNTB"/>
    <property type="match status" value="1"/>
</dbReference>
<comment type="subcellular location">
    <subcellularLocation>
        <location evidence="11">Cell inner membrane</location>
        <topology evidence="11">Multi-pass membrane protein</topology>
    </subcellularLocation>
    <subcellularLocation>
        <location evidence="1">Cell membrane</location>
        <topology evidence="1">Multi-pass membrane protein</topology>
    </subcellularLocation>
</comment>
<evidence type="ECO:0000256" key="1">
    <source>
        <dbReference type="ARBA" id="ARBA00004651"/>
    </source>
</evidence>
<keyword evidence="3 11" id="KW-0813">Transport</keyword>
<sequence length="327" mass="36822">MDVIEGRTVQVSDAVYAYQFDGKGGVTPIDNEAAITSEKPCWLHLDYAHPASAQWLNTTPLLPDSVREALAGESTRPRVSRLGDGTMITLRAINFNADSRPDQLVTFRVYMTDRLIVSTRHRKVYSIDEVVNDLQSGTGPINSGDWLVEISDALTDHASEFIEDLHDKIIDLEDALLEQQIPERGQLALIRKQLIVLRRYMAPQRDVYSRLASERLPWMENDDRRRMQDISDRLGRALDDLDSSIARTAVLSDEITTVMADAMNRRTYTMSLLAMVFLPTTFLTGLFGVNLGGIPGNTDNYGFAVFCLMLVGLVLGVAWWLKRSRWL</sequence>
<feature type="transmembrane region" description="Helical" evidence="11">
    <location>
        <begin position="268"/>
        <end position="289"/>
    </location>
</feature>
<keyword evidence="7 11" id="KW-0862">Zinc</keyword>
<dbReference type="OrthoDB" id="9803484at2"/>
<dbReference type="InterPro" id="IPR045861">
    <property type="entry name" value="CorA_cytoplasmic_dom"/>
</dbReference>
<dbReference type="Gene3D" id="1.20.58.340">
    <property type="entry name" value="Magnesium transport protein CorA, transmembrane region"/>
    <property type="match status" value="2"/>
</dbReference>
<evidence type="ECO:0000256" key="6">
    <source>
        <dbReference type="ARBA" id="ARBA00022692"/>
    </source>
</evidence>
<dbReference type="HAMAP" id="MF_01565">
    <property type="entry name" value="ZntB"/>
    <property type="match status" value="1"/>
</dbReference>
<protein>
    <recommendedName>
        <fullName evidence="11">Zinc transport protein ZntB</fullName>
    </recommendedName>
</protein>
<comment type="similarity">
    <text evidence="2 11">Belongs to the CorA metal ion transporter (MIT) (TC 1.A.35) family.</text>
</comment>
<accession>A0A250B7X8</accession>
<dbReference type="GO" id="GO:0000287">
    <property type="term" value="F:magnesium ion binding"/>
    <property type="evidence" value="ECO:0007669"/>
    <property type="project" value="TreeGrafter"/>
</dbReference>
<dbReference type="GO" id="GO:0005886">
    <property type="term" value="C:plasma membrane"/>
    <property type="evidence" value="ECO:0007669"/>
    <property type="project" value="UniProtKB-SubCell"/>
</dbReference>
<evidence type="ECO:0000256" key="8">
    <source>
        <dbReference type="ARBA" id="ARBA00022989"/>
    </source>
</evidence>
<dbReference type="GO" id="GO:0015087">
    <property type="term" value="F:cobalt ion transmembrane transporter activity"/>
    <property type="evidence" value="ECO:0007669"/>
    <property type="project" value="TreeGrafter"/>
</dbReference>
<dbReference type="GO" id="GO:0005385">
    <property type="term" value="F:zinc ion transmembrane transporter activity"/>
    <property type="evidence" value="ECO:0007669"/>
    <property type="project" value="UniProtKB-UniRule"/>
</dbReference>
<evidence type="ECO:0000313" key="12">
    <source>
        <dbReference type="EMBL" id="ATA22186.1"/>
    </source>
</evidence>
<dbReference type="RefSeq" id="WP_095848779.1">
    <property type="nucleotide sequence ID" value="NZ_CAMKXY010000014.1"/>
</dbReference>
<keyword evidence="5 11" id="KW-0997">Cell inner membrane</keyword>